<feature type="transmembrane region" description="Helical" evidence="9">
    <location>
        <begin position="47"/>
        <end position="69"/>
    </location>
</feature>
<evidence type="ECO:0000256" key="3">
    <source>
        <dbReference type="ARBA" id="ARBA00022448"/>
    </source>
</evidence>
<dbReference type="EMBL" id="JYIX01000033">
    <property type="protein sequence ID" value="KJL33519.1"/>
    <property type="molecule type" value="Genomic_DNA"/>
</dbReference>
<evidence type="ECO:0000256" key="8">
    <source>
        <dbReference type="ARBA" id="ARBA00023136"/>
    </source>
</evidence>
<evidence type="ECO:0000259" key="11">
    <source>
        <dbReference type="PROSITE" id="PS50928"/>
    </source>
</evidence>
<accession>A0A0F0LLF3</accession>
<dbReference type="PANTHER" id="PTHR30183:SF3">
    <property type="entry name" value="MOLYBDENUM TRANSPORT SYSTEM PERMEASE PROTEIN MODB"/>
    <property type="match status" value="1"/>
</dbReference>
<feature type="transmembrane region" description="Helical" evidence="9">
    <location>
        <begin position="89"/>
        <end position="112"/>
    </location>
</feature>
<feature type="transmembrane region" description="Helical" evidence="9">
    <location>
        <begin position="167"/>
        <end position="192"/>
    </location>
</feature>
<dbReference type="SUPFAM" id="SSF161098">
    <property type="entry name" value="MetI-like"/>
    <property type="match status" value="1"/>
</dbReference>
<comment type="similarity">
    <text evidence="2">Belongs to the binding-protein-dependent transport system permease family. CysTW subfamily.</text>
</comment>
<dbReference type="PROSITE" id="PS50928">
    <property type="entry name" value="ABC_TM1"/>
    <property type="match status" value="1"/>
</dbReference>
<keyword evidence="13" id="KW-1185">Reference proteome</keyword>
<keyword evidence="4" id="KW-1003">Cell membrane</keyword>
<comment type="subcellular location">
    <subcellularLocation>
        <location evidence="1 9">Cell membrane</location>
        <topology evidence="1 9">Multi-pass membrane protein</topology>
    </subcellularLocation>
</comment>
<keyword evidence="3 9" id="KW-0813">Transport</keyword>
<gene>
    <name evidence="12" type="primary">cysW</name>
    <name evidence="12" type="ORF">RS86_01740</name>
</gene>
<dbReference type="PATRIC" id="fig|582680.6.peg.1797"/>
<dbReference type="InterPro" id="IPR000515">
    <property type="entry name" value="MetI-like"/>
</dbReference>
<dbReference type="PANTHER" id="PTHR30183">
    <property type="entry name" value="MOLYBDENUM TRANSPORT SYSTEM PERMEASE PROTEIN MODB"/>
    <property type="match status" value="1"/>
</dbReference>
<keyword evidence="8 9" id="KW-0472">Membrane</keyword>
<dbReference type="Proteomes" id="UP000033740">
    <property type="component" value="Unassembled WGS sequence"/>
</dbReference>
<evidence type="ECO:0000256" key="10">
    <source>
        <dbReference type="SAM" id="MobiDB-lite"/>
    </source>
</evidence>
<dbReference type="InterPro" id="IPR035906">
    <property type="entry name" value="MetI-like_sf"/>
</dbReference>
<protein>
    <submittedName>
        <fullName evidence="12">Sulfate transport system permease protein CysW</fullName>
    </submittedName>
</protein>
<evidence type="ECO:0000256" key="9">
    <source>
        <dbReference type="RuleBase" id="RU363032"/>
    </source>
</evidence>
<feature type="transmembrane region" description="Helical" evidence="9">
    <location>
        <begin position="276"/>
        <end position="294"/>
    </location>
</feature>
<dbReference type="InterPro" id="IPR011867">
    <property type="entry name" value="ModB_ABC"/>
</dbReference>
<feature type="domain" description="ABC transmembrane type-1" evidence="11">
    <location>
        <begin position="89"/>
        <end position="294"/>
    </location>
</feature>
<evidence type="ECO:0000313" key="13">
    <source>
        <dbReference type="Proteomes" id="UP000033740"/>
    </source>
</evidence>
<dbReference type="Gene3D" id="1.10.3720.10">
    <property type="entry name" value="MetI-like"/>
    <property type="match status" value="1"/>
</dbReference>
<sequence>MRTGGRRAPRAVGSSMTAAARGDSPTPDAASSLPEPVARRRGEHLPAWLLIPAIIAVLLLVLPFVALLVRLDWATVPAAITSPAALQALGLSLTTAAIATVICAILGVPLAVAMARSPGWLASVLRTLTTLPLVLPPLVGGIALLALLGRNGLLGGALAVSGIRIPFTTAAVVIAQAFVALPFLVISIEGALRAIGTEHERVAAGLGASRFTVFRRVTLPLAAPGLIAGTVLCFARALGEFGATALFAGNAAGVTRTMPLAIYTAFNGAGVEEDTAIALSLLLILVALAVLVLVRGWRAGAVR</sequence>
<keyword evidence="6 9" id="KW-0812">Transmembrane</keyword>
<evidence type="ECO:0000256" key="6">
    <source>
        <dbReference type="ARBA" id="ARBA00022692"/>
    </source>
</evidence>
<dbReference type="InterPro" id="IPR006469">
    <property type="entry name" value="NifC_ABC_porter"/>
</dbReference>
<reference evidence="12 13" key="1">
    <citation type="submission" date="2015-02" db="EMBL/GenBank/DDBJ databases">
        <title>Draft genome sequences of ten Microbacterium spp. with emphasis on heavy metal contaminated environments.</title>
        <authorList>
            <person name="Corretto E."/>
        </authorList>
    </citation>
    <scope>NUCLEOTIDE SEQUENCE [LARGE SCALE GENOMIC DNA]</scope>
    <source>
        <strain evidence="12 13">ARN176</strain>
    </source>
</reference>
<dbReference type="STRING" id="582680.RS86_01740"/>
<evidence type="ECO:0000256" key="4">
    <source>
        <dbReference type="ARBA" id="ARBA00022475"/>
    </source>
</evidence>
<dbReference type="GO" id="GO:0015098">
    <property type="term" value="F:molybdate ion transmembrane transporter activity"/>
    <property type="evidence" value="ECO:0007669"/>
    <property type="project" value="InterPro"/>
</dbReference>
<feature type="transmembrane region" description="Helical" evidence="9">
    <location>
        <begin position="124"/>
        <end position="147"/>
    </location>
</feature>
<dbReference type="AlphaFoldDB" id="A0A0F0LLF3"/>
<evidence type="ECO:0000256" key="1">
    <source>
        <dbReference type="ARBA" id="ARBA00004651"/>
    </source>
</evidence>
<comment type="caution">
    <text evidence="12">The sequence shown here is derived from an EMBL/GenBank/DDBJ whole genome shotgun (WGS) entry which is preliminary data.</text>
</comment>
<name>A0A0F0LLF3_9MICO</name>
<keyword evidence="5" id="KW-0500">Molybdenum</keyword>
<dbReference type="NCBIfam" id="TIGR02141">
    <property type="entry name" value="modB_ABC"/>
    <property type="match status" value="1"/>
</dbReference>
<dbReference type="NCBIfam" id="TIGR01581">
    <property type="entry name" value="Mo_ABC_porter"/>
    <property type="match status" value="1"/>
</dbReference>
<evidence type="ECO:0000256" key="5">
    <source>
        <dbReference type="ARBA" id="ARBA00022505"/>
    </source>
</evidence>
<dbReference type="GO" id="GO:0005886">
    <property type="term" value="C:plasma membrane"/>
    <property type="evidence" value="ECO:0007669"/>
    <property type="project" value="UniProtKB-SubCell"/>
</dbReference>
<dbReference type="Pfam" id="PF00528">
    <property type="entry name" value="BPD_transp_1"/>
    <property type="match status" value="1"/>
</dbReference>
<proteinExistence type="inferred from homology"/>
<organism evidence="12 13">
    <name type="scientific">Microbacterium azadirachtae</name>
    <dbReference type="NCBI Taxonomy" id="582680"/>
    <lineage>
        <taxon>Bacteria</taxon>
        <taxon>Bacillati</taxon>
        <taxon>Actinomycetota</taxon>
        <taxon>Actinomycetes</taxon>
        <taxon>Micrococcales</taxon>
        <taxon>Microbacteriaceae</taxon>
        <taxon>Microbacterium</taxon>
    </lineage>
</organism>
<evidence type="ECO:0000256" key="2">
    <source>
        <dbReference type="ARBA" id="ARBA00007069"/>
    </source>
</evidence>
<evidence type="ECO:0000313" key="12">
    <source>
        <dbReference type="EMBL" id="KJL33519.1"/>
    </source>
</evidence>
<dbReference type="CDD" id="cd06261">
    <property type="entry name" value="TM_PBP2"/>
    <property type="match status" value="1"/>
</dbReference>
<evidence type="ECO:0000256" key="7">
    <source>
        <dbReference type="ARBA" id="ARBA00022989"/>
    </source>
</evidence>
<keyword evidence="7 9" id="KW-1133">Transmembrane helix</keyword>
<feature type="region of interest" description="Disordered" evidence="10">
    <location>
        <begin position="1"/>
        <end position="35"/>
    </location>
</feature>
<feature type="transmembrane region" description="Helical" evidence="9">
    <location>
        <begin position="213"/>
        <end position="238"/>
    </location>
</feature>